<dbReference type="SMART" id="SM00354">
    <property type="entry name" value="HTH_LACI"/>
    <property type="match status" value="1"/>
</dbReference>
<keyword evidence="2 5" id="KW-0238">DNA-binding</keyword>
<dbReference type="PANTHER" id="PTHR30146:SF109">
    <property type="entry name" value="HTH-TYPE TRANSCRIPTIONAL REGULATOR GALS"/>
    <property type="match status" value="1"/>
</dbReference>
<dbReference type="Pfam" id="PF13377">
    <property type="entry name" value="Peripla_BP_3"/>
    <property type="match status" value="1"/>
</dbReference>
<evidence type="ECO:0000256" key="2">
    <source>
        <dbReference type="ARBA" id="ARBA00023125"/>
    </source>
</evidence>
<keyword evidence="6" id="KW-1185">Reference proteome</keyword>
<dbReference type="PROSITE" id="PS00356">
    <property type="entry name" value="HTH_LACI_1"/>
    <property type="match status" value="1"/>
</dbReference>
<dbReference type="EMBL" id="SMKV01000010">
    <property type="protein sequence ID" value="TDC93530.1"/>
    <property type="molecule type" value="Genomic_DNA"/>
</dbReference>
<dbReference type="GO" id="GO:0000976">
    <property type="term" value="F:transcription cis-regulatory region binding"/>
    <property type="evidence" value="ECO:0007669"/>
    <property type="project" value="TreeGrafter"/>
</dbReference>
<gene>
    <name evidence="5" type="ORF">E1161_10935</name>
</gene>
<dbReference type="SUPFAM" id="SSF47413">
    <property type="entry name" value="lambda repressor-like DNA-binding domains"/>
    <property type="match status" value="1"/>
</dbReference>
<accession>A0A4R4UP28</accession>
<dbReference type="PANTHER" id="PTHR30146">
    <property type="entry name" value="LACI-RELATED TRANSCRIPTIONAL REPRESSOR"/>
    <property type="match status" value="1"/>
</dbReference>
<reference evidence="5 6" key="1">
    <citation type="submission" date="2019-03" db="EMBL/GenBank/DDBJ databases">
        <title>Draft genome sequences of novel Actinobacteria.</title>
        <authorList>
            <person name="Sahin N."/>
            <person name="Ay H."/>
            <person name="Saygin H."/>
        </authorList>
    </citation>
    <scope>NUCLEOTIDE SEQUENCE [LARGE SCALE GENOMIC DNA]</scope>
    <source>
        <strain evidence="5 6">16K404</strain>
    </source>
</reference>
<evidence type="ECO:0000313" key="6">
    <source>
        <dbReference type="Proteomes" id="UP000294744"/>
    </source>
</evidence>
<sequence>MADVAGLAGVSQQTVSRVLNGHPSVSPAARTRVLAAVEELDYRPHSAARALASRRTRMIGVVSYDTTLHGPASTLYGIEQAARRSGYSVSVTSAKSIDGDHASHALERLNRQSVDGAIVIAPQRSTVEALRTVPSDLPVVAVEGGEGNGHSTVCVDQVEGAALATRHLLSQGAESVFHIAGPADWLEAQGRVAGWRGEIERTGIEPPEPLRGDWSPASGYANGQLLAERSDVRAVFVANDQMALGVLRAFHERGVRVPADVLVAGFDDIPEAAYFTPPLTTIRQDFNAVGRASIDLLLQQITGHAPSGESVVIAPELITRHSSIGNLRESAFPKQ</sequence>
<dbReference type="RefSeq" id="WP_132622287.1">
    <property type="nucleotide sequence ID" value="NZ_SMKV01000010.1"/>
</dbReference>
<keyword evidence="3" id="KW-0804">Transcription</keyword>
<keyword evidence="1" id="KW-0805">Transcription regulation</keyword>
<evidence type="ECO:0000313" key="5">
    <source>
        <dbReference type="EMBL" id="TDC93530.1"/>
    </source>
</evidence>
<dbReference type="InterPro" id="IPR010982">
    <property type="entry name" value="Lambda_DNA-bd_dom_sf"/>
</dbReference>
<feature type="domain" description="HTH lacI-type" evidence="4">
    <location>
        <begin position="1"/>
        <end position="53"/>
    </location>
</feature>
<dbReference type="SUPFAM" id="SSF53822">
    <property type="entry name" value="Periplasmic binding protein-like I"/>
    <property type="match status" value="1"/>
</dbReference>
<dbReference type="Gene3D" id="1.10.260.40">
    <property type="entry name" value="lambda repressor-like DNA-binding domains"/>
    <property type="match status" value="1"/>
</dbReference>
<dbReference type="CDD" id="cd01574">
    <property type="entry name" value="PBP1_LacI"/>
    <property type="match status" value="1"/>
</dbReference>
<dbReference type="InterPro" id="IPR046335">
    <property type="entry name" value="LacI/GalR-like_sensor"/>
</dbReference>
<comment type="caution">
    <text evidence="5">The sequence shown here is derived from an EMBL/GenBank/DDBJ whole genome shotgun (WGS) entry which is preliminary data.</text>
</comment>
<evidence type="ECO:0000259" key="4">
    <source>
        <dbReference type="PROSITE" id="PS50932"/>
    </source>
</evidence>
<evidence type="ECO:0000256" key="1">
    <source>
        <dbReference type="ARBA" id="ARBA00023015"/>
    </source>
</evidence>
<dbReference type="PROSITE" id="PS50932">
    <property type="entry name" value="HTH_LACI_2"/>
    <property type="match status" value="1"/>
</dbReference>
<dbReference type="Gene3D" id="3.40.50.2300">
    <property type="match status" value="2"/>
</dbReference>
<organism evidence="5 6">
    <name type="scientific">Saccharopolyspora aridisoli</name>
    <dbReference type="NCBI Taxonomy" id="2530385"/>
    <lineage>
        <taxon>Bacteria</taxon>
        <taxon>Bacillati</taxon>
        <taxon>Actinomycetota</taxon>
        <taxon>Actinomycetes</taxon>
        <taxon>Pseudonocardiales</taxon>
        <taxon>Pseudonocardiaceae</taxon>
        <taxon>Saccharopolyspora</taxon>
    </lineage>
</organism>
<dbReference type="CDD" id="cd01392">
    <property type="entry name" value="HTH_LacI"/>
    <property type="match status" value="1"/>
</dbReference>
<dbReference type="InterPro" id="IPR028082">
    <property type="entry name" value="Peripla_BP_I"/>
</dbReference>
<protein>
    <submittedName>
        <fullName evidence="5">LacI family DNA-binding transcriptional regulator</fullName>
    </submittedName>
</protein>
<proteinExistence type="predicted"/>
<evidence type="ECO:0000256" key="3">
    <source>
        <dbReference type="ARBA" id="ARBA00023163"/>
    </source>
</evidence>
<dbReference type="Pfam" id="PF00356">
    <property type="entry name" value="LacI"/>
    <property type="match status" value="1"/>
</dbReference>
<dbReference type="GO" id="GO:0003700">
    <property type="term" value="F:DNA-binding transcription factor activity"/>
    <property type="evidence" value="ECO:0007669"/>
    <property type="project" value="TreeGrafter"/>
</dbReference>
<dbReference type="OrthoDB" id="9785139at2"/>
<dbReference type="Proteomes" id="UP000294744">
    <property type="component" value="Unassembled WGS sequence"/>
</dbReference>
<dbReference type="InterPro" id="IPR000843">
    <property type="entry name" value="HTH_LacI"/>
</dbReference>
<name>A0A4R4UP28_9PSEU</name>
<dbReference type="AlphaFoldDB" id="A0A4R4UP28"/>